<dbReference type="InterPro" id="IPR017871">
    <property type="entry name" value="ABC_transporter-like_CS"/>
</dbReference>
<dbReference type="PANTHER" id="PTHR43166:SF35">
    <property type="entry name" value="L-CYSTINE IMPORT ATP-BINDING PROTEIN TCYN"/>
    <property type="match status" value="1"/>
</dbReference>
<evidence type="ECO:0000259" key="8">
    <source>
        <dbReference type="PROSITE" id="PS50893"/>
    </source>
</evidence>
<feature type="domain" description="ABC transporter" evidence="8">
    <location>
        <begin position="62"/>
        <end position="307"/>
    </location>
</feature>
<feature type="region of interest" description="Disordered" evidence="7">
    <location>
        <begin position="22"/>
        <end position="57"/>
    </location>
</feature>
<evidence type="ECO:0000313" key="9">
    <source>
        <dbReference type="EMBL" id="CAE6851492.1"/>
    </source>
</evidence>
<dbReference type="RefSeq" id="WP_200622152.1">
    <property type="nucleotide sequence ID" value="NZ_CAJNAU010000122.1"/>
</dbReference>
<dbReference type="Proteomes" id="UP000674425">
    <property type="component" value="Unassembled WGS sequence"/>
</dbReference>
<organism evidence="9 10">
    <name type="scientific">Paraburkholderia aspalathi</name>
    <dbReference type="NCBI Taxonomy" id="1324617"/>
    <lineage>
        <taxon>Bacteria</taxon>
        <taxon>Pseudomonadati</taxon>
        <taxon>Pseudomonadota</taxon>
        <taxon>Betaproteobacteria</taxon>
        <taxon>Burkholderiales</taxon>
        <taxon>Burkholderiaceae</taxon>
        <taxon>Paraburkholderia</taxon>
    </lineage>
</organism>
<dbReference type="PANTHER" id="PTHR43166">
    <property type="entry name" value="AMINO ACID IMPORT ATP-BINDING PROTEIN"/>
    <property type="match status" value="1"/>
</dbReference>
<evidence type="ECO:0000256" key="5">
    <source>
        <dbReference type="ARBA" id="ARBA00022741"/>
    </source>
</evidence>
<dbReference type="InterPro" id="IPR027417">
    <property type="entry name" value="P-loop_NTPase"/>
</dbReference>
<reference evidence="9 10" key="1">
    <citation type="submission" date="2021-02" db="EMBL/GenBank/DDBJ databases">
        <authorList>
            <person name="Vanwijnsberghe S."/>
        </authorList>
    </citation>
    <scope>NUCLEOTIDE SEQUENCE [LARGE SCALE GENOMIC DNA]</scope>
    <source>
        <strain evidence="9 10">R-69658</strain>
    </source>
</reference>
<dbReference type="Pfam" id="PF00005">
    <property type="entry name" value="ABC_tran"/>
    <property type="match status" value="1"/>
</dbReference>
<protein>
    <submittedName>
        <fullName evidence="9">Octopine permease ATP-binding protein P</fullName>
    </submittedName>
</protein>
<keyword evidence="4" id="KW-0472">Membrane</keyword>
<dbReference type="InterPro" id="IPR050086">
    <property type="entry name" value="MetN_ABC_transporter-like"/>
</dbReference>
<evidence type="ECO:0000256" key="6">
    <source>
        <dbReference type="ARBA" id="ARBA00022840"/>
    </source>
</evidence>
<keyword evidence="2" id="KW-0813">Transport</keyword>
<gene>
    <name evidence="9" type="primary">occP_2</name>
    <name evidence="9" type="ORF">R69658_07180</name>
</gene>
<evidence type="ECO:0000313" key="10">
    <source>
        <dbReference type="Proteomes" id="UP000674425"/>
    </source>
</evidence>
<keyword evidence="10" id="KW-1185">Reference proteome</keyword>
<dbReference type="InterPro" id="IPR003593">
    <property type="entry name" value="AAA+_ATPase"/>
</dbReference>
<evidence type="ECO:0000256" key="7">
    <source>
        <dbReference type="SAM" id="MobiDB-lite"/>
    </source>
</evidence>
<evidence type="ECO:0000256" key="2">
    <source>
        <dbReference type="ARBA" id="ARBA00022448"/>
    </source>
</evidence>
<dbReference type="Gene3D" id="3.40.50.300">
    <property type="entry name" value="P-loop containing nucleotide triphosphate hydrolases"/>
    <property type="match status" value="1"/>
</dbReference>
<comment type="subcellular location">
    <subcellularLocation>
        <location evidence="1">Cell membrane</location>
        <topology evidence="1">Peripheral membrane protein</topology>
    </subcellularLocation>
</comment>
<keyword evidence="5" id="KW-0547">Nucleotide-binding</keyword>
<dbReference type="PROSITE" id="PS50893">
    <property type="entry name" value="ABC_TRANSPORTER_2"/>
    <property type="match status" value="1"/>
</dbReference>
<dbReference type="PROSITE" id="PS00211">
    <property type="entry name" value="ABC_TRANSPORTER_1"/>
    <property type="match status" value="1"/>
</dbReference>
<evidence type="ECO:0000256" key="4">
    <source>
        <dbReference type="ARBA" id="ARBA00022519"/>
    </source>
</evidence>
<proteinExistence type="predicted"/>
<name>A0ABN7NAX8_9BURK</name>
<sequence length="311" mass="34337">MSDKTFASDAVAGSLLERVTYHPGVGRSTENPHTVGRPASETAAPVHSTACGGKAREPVPAVSVRNLRKSFGNVPVLKGIDITANQGDVISIVGASGSGKSTALRCINLLETPDAGEITICGELVKMRSGSQGRNEPADRKQMDRIRQTAGMVFQSFNLWSHLTVLQNVIEAPVHVLKRPRKEVIEHALYLLEKVGLSDKQDHYPSRLSGGQQQRAAIARTLAMQPKVMLFDEPTSALDPELVGEVLRVIRGLVDEGRTMLLVTHEMRFAREVSDRILFLHQGRVEEEGKPDELFDFPQSDRTRRFLRQQF</sequence>
<dbReference type="CDD" id="cd03262">
    <property type="entry name" value="ABC_HisP_GlnQ"/>
    <property type="match status" value="1"/>
</dbReference>
<evidence type="ECO:0000256" key="1">
    <source>
        <dbReference type="ARBA" id="ARBA00004202"/>
    </source>
</evidence>
<accession>A0ABN7NAX8</accession>
<keyword evidence="4" id="KW-0997">Cell inner membrane</keyword>
<evidence type="ECO:0000256" key="3">
    <source>
        <dbReference type="ARBA" id="ARBA00022475"/>
    </source>
</evidence>
<comment type="caution">
    <text evidence="9">The sequence shown here is derived from an EMBL/GenBank/DDBJ whole genome shotgun (WGS) entry which is preliminary data.</text>
</comment>
<keyword evidence="6 9" id="KW-0067">ATP-binding</keyword>
<dbReference type="SMART" id="SM00382">
    <property type="entry name" value="AAA"/>
    <property type="match status" value="1"/>
</dbReference>
<dbReference type="SUPFAM" id="SSF52540">
    <property type="entry name" value="P-loop containing nucleoside triphosphate hydrolases"/>
    <property type="match status" value="1"/>
</dbReference>
<dbReference type="EMBL" id="CAJNAU010000122">
    <property type="protein sequence ID" value="CAE6851492.1"/>
    <property type="molecule type" value="Genomic_DNA"/>
</dbReference>
<keyword evidence="3" id="KW-1003">Cell membrane</keyword>
<dbReference type="GO" id="GO:0005524">
    <property type="term" value="F:ATP binding"/>
    <property type="evidence" value="ECO:0007669"/>
    <property type="project" value="UniProtKB-KW"/>
</dbReference>
<dbReference type="InterPro" id="IPR003439">
    <property type="entry name" value="ABC_transporter-like_ATP-bd"/>
</dbReference>